<dbReference type="Proteomes" id="UP001589628">
    <property type="component" value="Unassembled WGS sequence"/>
</dbReference>
<gene>
    <name evidence="1" type="ORF">ACFFLH_06840</name>
</gene>
<name>A0ABV5ZA18_9GAMM</name>
<proteinExistence type="predicted"/>
<dbReference type="InterPro" id="IPR013468">
    <property type="entry name" value="CHP02647"/>
</dbReference>
<sequence>MPLSSELVDEIRILAQYRLDSDHVGLKVHHDAEPALINATQRLFEKGLISQADGGYLTDLGRDAAEHAQDLLFILRSK</sequence>
<keyword evidence="2" id="KW-1185">Reference proteome</keyword>
<organism evidence="1 2">
    <name type="scientific">Balneatrix alpica</name>
    <dbReference type="NCBI Taxonomy" id="75684"/>
    <lineage>
        <taxon>Bacteria</taxon>
        <taxon>Pseudomonadati</taxon>
        <taxon>Pseudomonadota</taxon>
        <taxon>Gammaproteobacteria</taxon>
        <taxon>Oceanospirillales</taxon>
        <taxon>Balneatrichaceae</taxon>
        <taxon>Balneatrix</taxon>
    </lineage>
</organism>
<accession>A0ABV5ZA18</accession>
<evidence type="ECO:0000313" key="1">
    <source>
        <dbReference type="EMBL" id="MFB9886121.1"/>
    </source>
</evidence>
<dbReference type="NCBIfam" id="TIGR02647">
    <property type="entry name" value="DNA"/>
    <property type="match status" value="1"/>
</dbReference>
<dbReference type="RefSeq" id="WP_027311617.1">
    <property type="nucleotide sequence ID" value="NZ_JAUESS010000007.1"/>
</dbReference>
<dbReference type="Pfam" id="PF18918">
    <property type="entry name" value="DUF5669"/>
    <property type="match status" value="1"/>
</dbReference>
<comment type="caution">
    <text evidence="1">The sequence shown here is derived from an EMBL/GenBank/DDBJ whole genome shotgun (WGS) entry which is preliminary data.</text>
</comment>
<protein>
    <submittedName>
        <fullName evidence="1">TIGR02647 family protein</fullName>
    </submittedName>
</protein>
<dbReference type="EMBL" id="JBHLZN010000002">
    <property type="protein sequence ID" value="MFB9886121.1"/>
    <property type="molecule type" value="Genomic_DNA"/>
</dbReference>
<reference evidence="1 2" key="1">
    <citation type="submission" date="2024-09" db="EMBL/GenBank/DDBJ databases">
        <authorList>
            <person name="Sun Q."/>
            <person name="Mori K."/>
        </authorList>
    </citation>
    <scope>NUCLEOTIDE SEQUENCE [LARGE SCALE GENOMIC DNA]</scope>
    <source>
        <strain evidence="1 2">ATCC 51285</strain>
    </source>
</reference>
<evidence type="ECO:0000313" key="2">
    <source>
        <dbReference type="Proteomes" id="UP001589628"/>
    </source>
</evidence>